<evidence type="ECO:0000313" key="1">
    <source>
        <dbReference type="EMBL" id="TNV83135.1"/>
    </source>
</evidence>
<dbReference type="InterPro" id="IPR036322">
    <property type="entry name" value="WD40_repeat_dom_sf"/>
</dbReference>
<organism evidence="1 2">
    <name type="scientific">Halteria grandinella</name>
    <dbReference type="NCBI Taxonomy" id="5974"/>
    <lineage>
        <taxon>Eukaryota</taxon>
        <taxon>Sar</taxon>
        <taxon>Alveolata</taxon>
        <taxon>Ciliophora</taxon>
        <taxon>Intramacronucleata</taxon>
        <taxon>Spirotrichea</taxon>
        <taxon>Stichotrichia</taxon>
        <taxon>Sporadotrichida</taxon>
        <taxon>Halteriidae</taxon>
        <taxon>Halteria</taxon>
    </lineage>
</organism>
<proteinExistence type="predicted"/>
<accession>A0A8J8T658</accession>
<gene>
    <name evidence="1" type="ORF">FGO68_gene12286</name>
</gene>
<evidence type="ECO:0000313" key="2">
    <source>
        <dbReference type="Proteomes" id="UP000785679"/>
    </source>
</evidence>
<reference evidence="1" key="1">
    <citation type="submission" date="2019-06" db="EMBL/GenBank/DDBJ databases">
        <authorList>
            <person name="Zheng W."/>
        </authorList>
    </citation>
    <scope>NUCLEOTIDE SEQUENCE</scope>
    <source>
        <strain evidence="1">QDHG01</strain>
    </source>
</reference>
<dbReference type="EMBL" id="RRYP01004126">
    <property type="protein sequence ID" value="TNV83135.1"/>
    <property type="molecule type" value="Genomic_DNA"/>
</dbReference>
<dbReference type="Proteomes" id="UP000785679">
    <property type="component" value="Unassembled WGS sequence"/>
</dbReference>
<sequence>MENCHQTLADLDLRKAQTSTIDLEKDNLVAFVTRSSDLRHFIMGGFDRKLTILDQETGATKSIQLKYYAYCCHTQASLLYVGGMNFIQLFDMSSDDYTLLKTINAGKLIYRMIPIDEEYILCGGSYIVDMVRLKDYRMVGDMCKVETSVYDIALVQTLGDKVDFALATWEGVQFIRVDKSDKSLYKIEILPLKVREKESINNVARVKENMIAFADGSCLILYDRIQGAEILTFWNDSQIRSLKGIPEDLTDLGNLSIQEKSLIAHQQRGNVSKVQKDITSKIVIVKGEKGIAVIQMDLNAKEVFKQNLMLNDECNNVFADCLSVEKRLEKGRQRIEVLATGNYELEDNVYERRIRTISIPIINW</sequence>
<dbReference type="SUPFAM" id="SSF50978">
    <property type="entry name" value="WD40 repeat-like"/>
    <property type="match status" value="1"/>
</dbReference>
<dbReference type="AlphaFoldDB" id="A0A8J8T658"/>
<name>A0A8J8T658_HALGN</name>
<keyword evidence="2" id="KW-1185">Reference proteome</keyword>
<comment type="caution">
    <text evidence="1">The sequence shown here is derived from an EMBL/GenBank/DDBJ whole genome shotgun (WGS) entry which is preliminary data.</text>
</comment>
<protein>
    <submittedName>
        <fullName evidence="1">Uncharacterized protein</fullName>
    </submittedName>
</protein>